<proteinExistence type="predicted"/>
<dbReference type="OrthoDB" id="2446063at2759"/>
<keyword evidence="5" id="KW-1185">Reference proteome</keyword>
<evidence type="ECO:0000313" key="4">
    <source>
        <dbReference type="EMBL" id="RIA94371.1"/>
    </source>
</evidence>
<feature type="signal peptide" evidence="3">
    <location>
        <begin position="1"/>
        <end position="27"/>
    </location>
</feature>
<keyword evidence="2" id="KW-0472">Membrane</keyword>
<feature type="region of interest" description="Disordered" evidence="1">
    <location>
        <begin position="38"/>
        <end position="70"/>
    </location>
</feature>
<evidence type="ECO:0000313" key="5">
    <source>
        <dbReference type="Proteomes" id="UP000265703"/>
    </source>
</evidence>
<feature type="compositionally biased region" description="Basic and acidic residues" evidence="1">
    <location>
        <begin position="38"/>
        <end position="51"/>
    </location>
</feature>
<evidence type="ECO:0000256" key="1">
    <source>
        <dbReference type="SAM" id="MobiDB-lite"/>
    </source>
</evidence>
<feature type="chain" id="PRO_5017287556" evidence="3">
    <location>
        <begin position="28"/>
        <end position="198"/>
    </location>
</feature>
<comment type="caution">
    <text evidence="4">The sequence shown here is derived from an EMBL/GenBank/DDBJ whole genome shotgun (WGS) entry which is preliminary data.</text>
</comment>
<keyword evidence="3" id="KW-0732">Signal</keyword>
<dbReference type="Proteomes" id="UP000265703">
    <property type="component" value="Unassembled WGS sequence"/>
</dbReference>
<evidence type="ECO:0000256" key="2">
    <source>
        <dbReference type="SAM" id="Phobius"/>
    </source>
</evidence>
<feature type="transmembrane region" description="Helical" evidence="2">
    <location>
        <begin position="177"/>
        <end position="197"/>
    </location>
</feature>
<keyword evidence="2" id="KW-1133">Transmembrane helix</keyword>
<sequence length="198" mass="21705">MRFNYKHVLILLFTTLFITINFTSTACEPIDNTLQKRQYDGEGNTDPKKVVDPSSTCTTPSDARCKSPPGVPPKVETYVEIGIETITPTPIPGENNNININTTNLITTTTTTTLYFAGYTTTITTKNSRGEPTTFATSILPSTLLVIKTVVVTAPAIEKSMDVSDSTTNFHDFNKHGLWGVTMSLALIVTTLIFMLFV</sequence>
<dbReference type="AlphaFoldDB" id="A0A397TH98"/>
<dbReference type="PROSITE" id="PS51257">
    <property type="entry name" value="PROKAR_LIPOPROTEIN"/>
    <property type="match status" value="1"/>
</dbReference>
<protein>
    <submittedName>
        <fullName evidence="4">Uncharacterized protein</fullName>
    </submittedName>
</protein>
<accession>A0A397TH98</accession>
<dbReference type="STRING" id="658196.A0A397TH98"/>
<evidence type="ECO:0000256" key="3">
    <source>
        <dbReference type="SAM" id="SignalP"/>
    </source>
</evidence>
<reference evidence="4 5" key="1">
    <citation type="submission" date="2018-06" db="EMBL/GenBank/DDBJ databases">
        <title>Comparative genomics reveals the genomic features of Rhizophagus irregularis, R. cerebriforme, R. diaphanum and Gigaspora rosea, and their symbiotic lifestyle signature.</title>
        <authorList>
            <person name="Morin E."/>
            <person name="San Clemente H."/>
            <person name="Chen E.C.H."/>
            <person name="De La Providencia I."/>
            <person name="Hainaut M."/>
            <person name="Kuo A."/>
            <person name="Kohler A."/>
            <person name="Murat C."/>
            <person name="Tang N."/>
            <person name="Roy S."/>
            <person name="Loubradou J."/>
            <person name="Henrissat B."/>
            <person name="Grigoriev I.V."/>
            <person name="Corradi N."/>
            <person name="Roux C."/>
            <person name="Martin F.M."/>
        </authorList>
    </citation>
    <scope>NUCLEOTIDE SEQUENCE [LARGE SCALE GENOMIC DNA]</scope>
    <source>
        <strain evidence="4 5">DAOM 227022</strain>
    </source>
</reference>
<gene>
    <name evidence="4" type="ORF">C1645_760226</name>
</gene>
<name>A0A397TH98_9GLOM</name>
<dbReference type="EMBL" id="QKYT01000082">
    <property type="protein sequence ID" value="RIA94371.1"/>
    <property type="molecule type" value="Genomic_DNA"/>
</dbReference>
<organism evidence="4 5">
    <name type="scientific">Glomus cerebriforme</name>
    <dbReference type="NCBI Taxonomy" id="658196"/>
    <lineage>
        <taxon>Eukaryota</taxon>
        <taxon>Fungi</taxon>
        <taxon>Fungi incertae sedis</taxon>
        <taxon>Mucoromycota</taxon>
        <taxon>Glomeromycotina</taxon>
        <taxon>Glomeromycetes</taxon>
        <taxon>Glomerales</taxon>
        <taxon>Glomeraceae</taxon>
        <taxon>Glomus</taxon>
    </lineage>
</organism>
<keyword evidence="2" id="KW-0812">Transmembrane</keyword>